<gene>
    <name evidence="2" type="primary">US23</name>
</gene>
<organism evidence="2 3">
    <name type="scientific">Saimiriine betaherpesvirus 4</name>
    <dbReference type="NCBI Taxonomy" id="1535247"/>
    <lineage>
        <taxon>Viruses</taxon>
        <taxon>Duplodnaviria</taxon>
        <taxon>Heunggongvirae</taxon>
        <taxon>Peploviricota</taxon>
        <taxon>Herviviricetes</taxon>
        <taxon>Herpesvirales</taxon>
        <taxon>Orthoherpesviridae</taxon>
        <taxon>Betaherpesvirinae</taxon>
        <taxon>Cytomegalovirus</taxon>
        <taxon>Cytomegalovirus saimiriinebeta4</taxon>
    </lineage>
</organism>
<proteinExistence type="predicted"/>
<dbReference type="EMBL" id="FJ483967">
    <property type="protein sequence ID" value="AEV80993.1"/>
    <property type="molecule type" value="Genomic_DNA"/>
</dbReference>
<evidence type="ECO:0000313" key="2">
    <source>
        <dbReference type="EMBL" id="AEV80993.1"/>
    </source>
</evidence>
<evidence type="ECO:0000313" key="3">
    <source>
        <dbReference type="Proteomes" id="UP000097892"/>
    </source>
</evidence>
<dbReference type="OrthoDB" id="2229at10239"/>
<accession>G8XT43</accession>
<name>G8XT43_9BETA</name>
<evidence type="ECO:0000256" key="1">
    <source>
        <dbReference type="SAM" id="MobiDB-lite"/>
    </source>
</evidence>
<dbReference type="Proteomes" id="UP000097892">
    <property type="component" value="Segment"/>
</dbReference>
<sequence>MWRTRWDKSSGLPRGHAESILYCHTKRSVFLKVMEDFKDIFIHQERFSVIREFVRSNVDRRLSLGIPHNWYLQLQPEEVLPELNDRFFDDVLCCEEPLMILGQCIITKGEGEEEYEHTGIFMLLGDKGRLYLYHQEDEVINMVAENADELARFGLLGCEMIYRQPSMPYATAVPDDLVQGLLARAHDPQAVNAYVSVHQERDVSLHTPGRRAKVLKLLPHFGVLHDYWPFEAVDTCRLIACHVVITLRLKCRWHLLGVIGSYRCNGVFLVSKLIILDRFGRVYVVTIRNGTFRTWSYKQSGEVYRVAGNLHEFFKAGFVKLYFRRRHEHYLRRVAQLERRPKCIHTPVITLPQRTFLQLGLGHDMEKQFRWLCREGRFKPEMLMTWDTWDAFALWQDRISNGPPMASPRPERRQSIQRYGDNNNEERSDDDDDEGEAPRRQGGRNRHADDMDEEDETDSDEDEWEDLGFDVTEDIIFEDYEDADRDLDAEVLEWWFQQKKISDDYMKEESVSEAEVEARRINTMDEPQPPEFRRVFDFREFYE</sequence>
<dbReference type="GeneID" id="11464361"/>
<dbReference type="Pfam" id="PF02393">
    <property type="entry name" value="US22"/>
    <property type="match status" value="2"/>
</dbReference>
<protein>
    <submittedName>
        <fullName evidence="2">Protein US23</fullName>
    </submittedName>
</protein>
<keyword evidence="3" id="KW-1185">Reference proteome</keyword>
<dbReference type="RefSeq" id="YP_004940301.1">
    <property type="nucleotide sequence ID" value="NC_016448.1"/>
</dbReference>
<dbReference type="InterPro" id="IPR003360">
    <property type="entry name" value="US22-like"/>
</dbReference>
<dbReference type="KEGG" id="vg:11464361"/>
<reference evidence="2" key="1">
    <citation type="submission" date="2011-12" db="EMBL/GenBank/DDBJ databases">
        <title>Comparative genomics of primate cytomegaloviruses.</title>
        <authorList>
            <person name="Davison A.J."/>
            <person name="Holton M."/>
            <person name="Dolan A."/>
            <person name="Dargan D.J."/>
            <person name="Gatherer D."/>
            <person name="Hayward G.S."/>
        </authorList>
    </citation>
    <scope>NUCLEOTIDE SEQUENCE [LARGE SCALE GENOMIC DNA]</scope>
    <source>
        <strain evidence="2">SqSHV</strain>
    </source>
</reference>
<feature type="region of interest" description="Disordered" evidence="1">
    <location>
        <begin position="401"/>
        <end position="467"/>
    </location>
</feature>
<feature type="compositionally biased region" description="Acidic residues" evidence="1">
    <location>
        <begin position="450"/>
        <end position="467"/>
    </location>
</feature>